<organism evidence="3 4">
    <name type="scientific">Marinigracilibium pacificum</name>
    <dbReference type="NCBI Taxonomy" id="2729599"/>
    <lineage>
        <taxon>Bacteria</taxon>
        <taxon>Pseudomonadati</taxon>
        <taxon>Bacteroidota</taxon>
        <taxon>Cytophagia</taxon>
        <taxon>Cytophagales</taxon>
        <taxon>Flammeovirgaceae</taxon>
        <taxon>Marinigracilibium</taxon>
    </lineage>
</organism>
<dbReference type="RefSeq" id="WP_169680180.1">
    <property type="nucleotide sequence ID" value="NZ_JABBNU010000004.1"/>
</dbReference>
<gene>
    <name evidence="3" type="ORF">HH304_08515</name>
</gene>
<feature type="signal peptide" evidence="1">
    <location>
        <begin position="1"/>
        <end position="23"/>
    </location>
</feature>
<proteinExistence type="predicted"/>
<dbReference type="InterPro" id="IPR025491">
    <property type="entry name" value="DUF4382"/>
</dbReference>
<dbReference type="AlphaFoldDB" id="A0A848J2A1"/>
<feature type="domain" description="DUF4382" evidence="2">
    <location>
        <begin position="31"/>
        <end position="164"/>
    </location>
</feature>
<feature type="chain" id="PRO_5033017006" evidence="1">
    <location>
        <begin position="24"/>
        <end position="256"/>
    </location>
</feature>
<name>A0A848J2A1_9BACT</name>
<protein>
    <submittedName>
        <fullName evidence="3">DUF4382 domain-containing protein</fullName>
    </submittedName>
</protein>
<evidence type="ECO:0000313" key="3">
    <source>
        <dbReference type="EMBL" id="NMM48439.1"/>
    </source>
</evidence>
<accession>A0A848J2A1</accession>
<evidence type="ECO:0000259" key="2">
    <source>
        <dbReference type="Pfam" id="PF14321"/>
    </source>
</evidence>
<dbReference type="Proteomes" id="UP000559010">
    <property type="component" value="Unassembled WGS sequence"/>
</dbReference>
<dbReference type="Pfam" id="PF14321">
    <property type="entry name" value="DUF4382"/>
    <property type="match status" value="1"/>
</dbReference>
<evidence type="ECO:0000256" key="1">
    <source>
        <dbReference type="SAM" id="SignalP"/>
    </source>
</evidence>
<sequence>MSLKNIYLLFLATLILFSCSKNTSELNTTRQISIKLSDSPADYERLIIDIDGVLLKENNKEYYLKTAFTGQLDILDFNNGKYYNLVTEKFKDFNPTEVILVLGDNNFVTIKNKNYPLELATGISNGISITMPEDVLNSEIIDLHLDFNAASSVKSTNDEYILNPVINAKKKDSGGGVEGRINPVVPAVAYIIKDQDTISSTYVDEYGYFLIDNVEENDKYTLVLESTDDYEIAQKNNINIKNGRISNAGVIILKSK</sequence>
<dbReference type="PROSITE" id="PS51257">
    <property type="entry name" value="PROKAR_LIPOPROTEIN"/>
    <property type="match status" value="1"/>
</dbReference>
<comment type="caution">
    <text evidence="3">The sequence shown here is derived from an EMBL/GenBank/DDBJ whole genome shotgun (WGS) entry which is preliminary data.</text>
</comment>
<keyword evidence="1" id="KW-0732">Signal</keyword>
<dbReference type="EMBL" id="JABBNU010000004">
    <property type="protein sequence ID" value="NMM48439.1"/>
    <property type="molecule type" value="Genomic_DNA"/>
</dbReference>
<keyword evidence="4" id="KW-1185">Reference proteome</keyword>
<reference evidence="3 4" key="1">
    <citation type="submission" date="2020-04" db="EMBL/GenBank/DDBJ databases">
        <title>Flammeovirgaceae bacterium KN852 isolated from deep sea.</title>
        <authorList>
            <person name="Zhang D.-C."/>
        </authorList>
    </citation>
    <scope>NUCLEOTIDE SEQUENCE [LARGE SCALE GENOMIC DNA]</scope>
    <source>
        <strain evidence="3 4">KN852</strain>
    </source>
</reference>
<evidence type="ECO:0000313" key="4">
    <source>
        <dbReference type="Proteomes" id="UP000559010"/>
    </source>
</evidence>